<dbReference type="KEGG" id="mana:MAMMFC1_00873"/>
<keyword evidence="3" id="KW-1185">Reference proteome</keyword>
<protein>
    <submittedName>
        <fullName evidence="2">rRNA large subunit methyltransferase</fullName>
    </submittedName>
</protein>
<evidence type="ECO:0000313" key="2">
    <source>
        <dbReference type="EMBL" id="BBB90225.1"/>
    </source>
</evidence>
<dbReference type="InterPro" id="IPR029028">
    <property type="entry name" value="Alpha/beta_knot_MTases"/>
</dbReference>
<dbReference type="GO" id="GO:0032259">
    <property type="term" value="P:methylation"/>
    <property type="evidence" value="ECO:0007669"/>
    <property type="project" value="UniProtKB-KW"/>
</dbReference>
<evidence type="ECO:0000313" key="3">
    <source>
        <dbReference type="Proteomes" id="UP000276437"/>
    </source>
</evidence>
<keyword evidence="1" id="KW-0698">rRNA processing</keyword>
<gene>
    <name evidence="2" type="ORF">MAMMFC1_00873</name>
</gene>
<dbReference type="InterPro" id="IPR029026">
    <property type="entry name" value="tRNA_m1G_MTases_N"/>
</dbReference>
<name>A0A348AGM7_9FIRM</name>
<dbReference type="RefSeq" id="WP_408631240.1">
    <property type="nucleotide sequence ID" value="NZ_AP018449.1"/>
</dbReference>
<sequence>MKITIVIVGKIKEKYLTAGIQEYLKRLTPHCSTRLRLCDSHRWNTVTLGGDVLDEELKRVVGRSYD</sequence>
<keyword evidence="2" id="KW-0808">Transferase</keyword>
<evidence type="ECO:0000256" key="1">
    <source>
        <dbReference type="ARBA" id="ARBA00022552"/>
    </source>
</evidence>
<dbReference type="AlphaFoldDB" id="A0A348AGM7"/>
<dbReference type="InterPro" id="IPR003742">
    <property type="entry name" value="RlmH-like"/>
</dbReference>
<keyword evidence="2" id="KW-0489">Methyltransferase</keyword>
<dbReference type="GO" id="GO:0008168">
    <property type="term" value="F:methyltransferase activity"/>
    <property type="evidence" value="ECO:0007669"/>
    <property type="project" value="UniProtKB-KW"/>
</dbReference>
<dbReference type="Pfam" id="PF02590">
    <property type="entry name" value="SPOUT_MTase"/>
    <property type="match status" value="1"/>
</dbReference>
<dbReference type="Proteomes" id="UP000276437">
    <property type="component" value="Chromosome"/>
</dbReference>
<dbReference type="GO" id="GO:0006364">
    <property type="term" value="P:rRNA processing"/>
    <property type="evidence" value="ECO:0007669"/>
    <property type="project" value="UniProtKB-KW"/>
</dbReference>
<dbReference type="EMBL" id="AP018449">
    <property type="protein sequence ID" value="BBB90225.1"/>
    <property type="molecule type" value="Genomic_DNA"/>
</dbReference>
<organism evidence="2 3">
    <name type="scientific">Methylomusa anaerophila</name>
    <dbReference type="NCBI Taxonomy" id="1930071"/>
    <lineage>
        <taxon>Bacteria</taxon>
        <taxon>Bacillati</taxon>
        <taxon>Bacillota</taxon>
        <taxon>Negativicutes</taxon>
        <taxon>Selenomonadales</taxon>
        <taxon>Sporomusaceae</taxon>
        <taxon>Methylomusa</taxon>
    </lineage>
</organism>
<proteinExistence type="predicted"/>
<dbReference type="Gene3D" id="3.40.1280.10">
    <property type="match status" value="1"/>
</dbReference>
<accession>A0A348AGM7</accession>
<reference evidence="2 3" key="1">
    <citation type="journal article" date="2018" name="Int. J. Syst. Evol. Microbiol.">
        <title>Methylomusa anaerophila gen. nov., sp. nov., an anaerobic methanol-utilizing bacterium isolated from a microbial fuel cell.</title>
        <authorList>
            <person name="Amano N."/>
            <person name="Yamamuro A."/>
            <person name="Miyahara M."/>
            <person name="Kouzuma A."/>
            <person name="Abe T."/>
            <person name="Watanabe K."/>
        </authorList>
    </citation>
    <scope>NUCLEOTIDE SEQUENCE [LARGE SCALE GENOMIC DNA]</scope>
    <source>
        <strain evidence="2 3">MMFC1</strain>
    </source>
</reference>
<dbReference type="SUPFAM" id="SSF75217">
    <property type="entry name" value="alpha/beta knot"/>
    <property type="match status" value="1"/>
</dbReference>